<dbReference type="PANTHER" id="PTHR46014:SF1">
    <property type="entry name" value="TETRATRICOPEPTIDE REPEAT PROTEIN 1"/>
    <property type="match status" value="1"/>
</dbReference>
<sequence>MECHGNVEKSTVAEVQGSDVRAERTSVGSTRAYHLAILTTTPPPPPSILAASRASAARLPALIDAAREREQAEAMAKLKQVGDSFLGLFGMSTDNFKLTKNEGGGYSVGFQK</sequence>
<dbReference type="PANTHER" id="PTHR46014">
    <property type="entry name" value="TETRATRICOPEPTIDE REPEAT PROTEIN 1"/>
    <property type="match status" value="1"/>
</dbReference>
<keyword evidence="3" id="KW-1185">Reference proteome</keyword>
<proteinExistence type="predicted"/>
<dbReference type="AlphaFoldDB" id="A0A139ATV8"/>
<evidence type="ECO:0000256" key="1">
    <source>
        <dbReference type="SAM" id="MobiDB-lite"/>
    </source>
</evidence>
<gene>
    <name evidence="2" type="ORF">M427DRAFT_402844</name>
</gene>
<organism evidence="2 3">
    <name type="scientific">Gonapodya prolifera (strain JEL478)</name>
    <name type="common">Monoblepharis prolifera</name>
    <dbReference type="NCBI Taxonomy" id="1344416"/>
    <lineage>
        <taxon>Eukaryota</taxon>
        <taxon>Fungi</taxon>
        <taxon>Fungi incertae sedis</taxon>
        <taxon>Chytridiomycota</taxon>
        <taxon>Chytridiomycota incertae sedis</taxon>
        <taxon>Monoblepharidomycetes</taxon>
        <taxon>Monoblepharidales</taxon>
        <taxon>Gonapodyaceae</taxon>
        <taxon>Gonapodya</taxon>
    </lineage>
</organism>
<name>A0A139ATV8_GONPJ</name>
<dbReference type="InterPro" id="IPR052769">
    <property type="entry name" value="TPR_domain_protein"/>
</dbReference>
<dbReference type="Proteomes" id="UP000070544">
    <property type="component" value="Unassembled WGS sequence"/>
</dbReference>
<dbReference type="EMBL" id="KQ965736">
    <property type="protein sequence ID" value="KXS20129.1"/>
    <property type="molecule type" value="Genomic_DNA"/>
</dbReference>
<accession>A0A139ATV8</accession>
<evidence type="ECO:0000313" key="2">
    <source>
        <dbReference type="EMBL" id="KXS20129.1"/>
    </source>
</evidence>
<feature type="region of interest" description="Disordered" evidence="1">
    <location>
        <begin position="1"/>
        <end position="25"/>
    </location>
</feature>
<protein>
    <submittedName>
        <fullName evidence="2">Uncharacterized protein</fullName>
    </submittedName>
</protein>
<evidence type="ECO:0000313" key="3">
    <source>
        <dbReference type="Proteomes" id="UP000070544"/>
    </source>
</evidence>
<dbReference type="OrthoDB" id="1872379at2759"/>
<dbReference type="STRING" id="1344416.A0A139ATV8"/>
<reference evidence="2 3" key="1">
    <citation type="journal article" date="2015" name="Genome Biol. Evol.">
        <title>Phylogenomic analyses indicate that early fungi evolved digesting cell walls of algal ancestors of land plants.</title>
        <authorList>
            <person name="Chang Y."/>
            <person name="Wang S."/>
            <person name="Sekimoto S."/>
            <person name="Aerts A.L."/>
            <person name="Choi C."/>
            <person name="Clum A."/>
            <person name="LaButti K.M."/>
            <person name="Lindquist E.A."/>
            <person name="Yee Ngan C."/>
            <person name="Ohm R.A."/>
            <person name="Salamov A.A."/>
            <person name="Grigoriev I.V."/>
            <person name="Spatafora J.W."/>
            <person name="Berbee M.L."/>
        </authorList>
    </citation>
    <scope>NUCLEOTIDE SEQUENCE [LARGE SCALE GENOMIC DNA]</scope>
    <source>
        <strain evidence="2 3">JEL478</strain>
    </source>
</reference>